<evidence type="ECO:0000256" key="1">
    <source>
        <dbReference type="SAM" id="SignalP"/>
    </source>
</evidence>
<name>A0ABT6DKZ3_9BACT</name>
<evidence type="ECO:0000313" key="3">
    <source>
        <dbReference type="Proteomes" id="UP001152321"/>
    </source>
</evidence>
<accession>A0ABT6DKZ3</accession>
<feature type="signal peptide" evidence="1">
    <location>
        <begin position="1"/>
        <end position="18"/>
    </location>
</feature>
<dbReference type="Proteomes" id="UP001152321">
    <property type="component" value="Unassembled WGS sequence"/>
</dbReference>
<reference evidence="2" key="1">
    <citation type="submission" date="2022-08" db="EMBL/GenBank/DDBJ databases">
        <title>Novel Bdellovibrio Species Isolated from Svalbard: Designation Bdellovibrio svalbardensis.</title>
        <authorList>
            <person name="Mitchell R.J."/>
            <person name="Choi S.Y."/>
        </authorList>
    </citation>
    <scope>NUCLEOTIDE SEQUENCE</scope>
    <source>
        <strain evidence="2">PAP01</strain>
    </source>
</reference>
<dbReference type="RefSeq" id="WP_277578804.1">
    <property type="nucleotide sequence ID" value="NZ_JANRMI010000004.1"/>
</dbReference>
<organism evidence="2 3">
    <name type="scientific">Bdellovibrio svalbardensis</name>
    <dbReference type="NCBI Taxonomy" id="2972972"/>
    <lineage>
        <taxon>Bacteria</taxon>
        <taxon>Pseudomonadati</taxon>
        <taxon>Bdellovibrionota</taxon>
        <taxon>Bdellovibrionia</taxon>
        <taxon>Bdellovibrionales</taxon>
        <taxon>Pseudobdellovibrionaceae</taxon>
        <taxon>Bdellovibrio</taxon>
    </lineage>
</organism>
<keyword evidence="1" id="KW-0732">Signal</keyword>
<sequence length="93" mass="10282">MKFSISIIIILIGTTVLAQTQTKEQCIVTTKARAAMTLSSAQVERLCEENPMEVVNCAVTQLQGARFTTTLDKSIRQCRLEWTTTTVNGQGIF</sequence>
<dbReference type="EMBL" id="JANRMI010000004">
    <property type="protein sequence ID" value="MDG0817326.1"/>
    <property type="molecule type" value="Genomic_DNA"/>
</dbReference>
<proteinExistence type="predicted"/>
<protein>
    <submittedName>
        <fullName evidence="2">Uncharacterized protein</fullName>
    </submittedName>
</protein>
<feature type="chain" id="PRO_5046822804" evidence="1">
    <location>
        <begin position="19"/>
        <end position="93"/>
    </location>
</feature>
<gene>
    <name evidence="2" type="ORF">NWE73_13175</name>
</gene>
<comment type="caution">
    <text evidence="2">The sequence shown here is derived from an EMBL/GenBank/DDBJ whole genome shotgun (WGS) entry which is preliminary data.</text>
</comment>
<evidence type="ECO:0000313" key="2">
    <source>
        <dbReference type="EMBL" id="MDG0817326.1"/>
    </source>
</evidence>
<keyword evidence="3" id="KW-1185">Reference proteome</keyword>